<dbReference type="PANTHER" id="PTHR33143">
    <property type="entry name" value="F16F4.1 PROTEIN-RELATED"/>
    <property type="match status" value="1"/>
</dbReference>
<organism evidence="3 4">
    <name type="scientific">Zingiber officinale</name>
    <name type="common">Ginger</name>
    <name type="synonym">Amomum zingiber</name>
    <dbReference type="NCBI Taxonomy" id="94328"/>
    <lineage>
        <taxon>Eukaryota</taxon>
        <taxon>Viridiplantae</taxon>
        <taxon>Streptophyta</taxon>
        <taxon>Embryophyta</taxon>
        <taxon>Tracheophyta</taxon>
        <taxon>Spermatophyta</taxon>
        <taxon>Magnoliopsida</taxon>
        <taxon>Liliopsida</taxon>
        <taxon>Zingiberales</taxon>
        <taxon>Zingiberaceae</taxon>
        <taxon>Zingiber</taxon>
    </lineage>
</organism>
<feature type="domain" description="VQ" evidence="2">
    <location>
        <begin position="55"/>
        <end position="80"/>
    </location>
</feature>
<dbReference type="InterPro" id="IPR039607">
    <property type="entry name" value="VQ_8/17/18/20/21/25"/>
</dbReference>
<dbReference type="GO" id="GO:0005634">
    <property type="term" value="C:nucleus"/>
    <property type="evidence" value="ECO:0007669"/>
    <property type="project" value="TreeGrafter"/>
</dbReference>
<dbReference type="EMBL" id="JACMSC010000004">
    <property type="protein sequence ID" value="KAG6524099.1"/>
    <property type="molecule type" value="Genomic_DNA"/>
</dbReference>
<reference evidence="3 4" key="1">
    <citation type="submission" date="2020-08" db="EMBL/GenBank/DDBJ databases">
        <title>Plant Genome Project.</title>
        <authorList>
            <person name="Zhang R.-G."/>
        </authorList>
    </citation>
    <scope>NUCLEOTIDE SEQUENCE [LARGE SCALE GENOMIC DNA]</scope>
    <source>
        <tissue evidence="3">Rhizome</tissue>
    </source>
</reference>
<name>A0A8J5LRA0_ZINOF</name>
<dbReference type="AlphaFoldDB" id="A0A8J5LRA0"/>
<sequence>MDPSDLRPSPRQEMHLKGPRPSPLSLKVSKDSHTIRKPLAAPPPPHRDPVIIYSVSPKVIHADPSEFMALVQKLTGPDSAISPAARIASFEKSSPPADVEPALFPGILSPMPAELPPISPNLFSPSASDPIFSLGLSPDFADKNPNANWGSNLLTSPNYIPSPGAFWELLHQCPGICHNAKEEAAAADWNRPWSLRAASLPLTLPSWPDLRFGMAMPTWMMMAFSFAPGHGAALADSSMQRGFESQNRTVSMSLVKCETMEPLLGD</sequence>
<dbReference type="Pfam" id="PF05678">
    <property type="entry name" value="VQ"/>
    <property type="match status" value="1"/>
</dbReference>
<feature type="region of interest" description="Disordered" evidence="1">
    <location>
        <begin position="1"/>
        <end position="46"/>
    </location>
</feature>
<evidence type="ECO:0000313" key="3">
    <source>
        <dbReference type="EMBL" id="KAG6524099.1"/>
    </source>
</evidence>
<accession>A0A8J5LRA0</accession>
<dbReference type="Proteomes" id="UP000734854">
    <property type="component" value="Unassembled WGS sequence"/>
</dbReference>
<feature type="compositionally biased region" description="Basic and acidic residues" evidence="1">
    <location>
        <begin position="1"/>
        <end position="16"/>
    </location>
</feature>
<proteinExistence type="predicted"/>
<gene>
    <name evidence="3" type="ORF">ZIOFF_013989</name>
</gene>
<keyword evidence="4" id="KW-1185">Reference proteome</keyword>
<comment type="caution">
    <text evidence="3">The sequence shown here is derived from an EMBL/GenBank/DDBJ whole genome shotgun (WGS) entry which is preliminary data.</text>
</comment>
<protein>
    <recommendedName>
        <fullName evidence="2">VQ domain-containing protein</fullName>
    </recommendedName>
</protein>
<dbReference type="InterPro" id="IPR008889">
    <property type="entry name" value="VQ"/>
</dbReference>
<evidence type="ECO:0000256" key="1">
    <source>
        <dbReference type="SAM" id="MobiDB-lite"/>
    </source>
</evidence>
<dbReference type="PANTHER" id="PTHR33143:SF6">
    <property type="entry name" value="OS08G0102900 PROTEIN"/>
    <property type="match status" value="1"/>
</dbReference>
<evidence type="ECO:0000313" key="4">
    <source>
        <dbReference type="Proteomes" id="UP000734854"/>
    </source>
</evidence>
<evidence type="ECO:0000259" key="2">
    <source>
        <dbReference type="Pfam" id="PF05678"/>
    </source>
</evidence>